<reference evidence="3" key="1">
    <citation type="submission" date="2017-11" db="EMBL/GenBank/DDBJ databases">
        <authorList>
            <person name="Blom J."/>
        </authorList>
    </citation>
    <scope>NUCLEOTIDE SEQUENCE [LARGE SCALE GENOMIC DNA]</scope>
</reference>
<evidence type="ECO:0000313" key="2">
    <source>
        <dbReference type="EMBL" id="SOS24413.1"/>
    </source>
</evidence>
<dbReference type="RefSeq" id="WP_144106529.1">
    <property type="nucleotide sequence ID" value="NZ_LT222319.1"/>
</dbReference>
<evidence type="ECO:0000256" key="1">
    <source>
        <dbReference type="SAM" id="Phobius"/>
    </source>
</evidence>
<name>A0A193SWQ6_9PSED</name>
<keyword evidence="3" id="KW-1185">Reference proteome</keyword>
<organism evidence="2 3">
    <name type="scientific">Pseudomonas cerasi</name>
    <dbReference type="NCBI Taxonomy" id="1583341"/>
    <lineage>
        <taxon>Bacteria</taxon>
        <taxon>Pseudomonadati</taxon>
        <taxon>Pseudomonadota</taxon>
        <taxon>Gammaproteobacteria</taxon>
        <taxon>Pseudomonadales</taxon>
        <taxon>Pseudomonadaceae</taxon>
        <taxon>Pseudomonas</taxon>
    </lineage>
</organism>
<proteinExistence type="predicted"/>
<dbReference type="Proteomes" id="UP000239025">
    <property type="component" value="Chromosome 1"/>
</dbReference>
<feature type="transmembrane region" description="Helical" evidence="1">
    <location>
        <begin position="20"/>
        <end position="38"/>
    </location>
</feature>
<keyword evidence="1" id="KW-0812">Transmembrane</keyword>
<sequence length="220" mass="24585">MSNLKISRKIKKHAIKVFQFAMALGFVSVAITTAYNFIVEDVSLKFVKPFGRYSIFELENDSPSDQTIESFTVTFPEGQPLVARTTRDVYGNQSDTGKITLPGGNAGWIPTVEFSELNGQIISANKKKTFRLPPASSIDYLKLEAGVFDIKYYTHPNNKILRSIDDGLKWIGLKNTDTKIRYLMVNNYWSPTTSTSLNEALKLACRDDRSLGVGVRCPGD</sequence>
<dbReference type="AlphaFoldDB" id="A0A193SWQ6"/>
<gene>
    <name evidence="2" type="ORF">PL963_05328</name>
</gene>
<accession>A0A193SWQ6</accession>
<keyword evidence="1" id="KW-1133">Transmembrane helix</keyword>
<protein>
    <submittedName>
        <fullName evidence="2">Uncharacterized protein</fullName>
    </submittedName>
</protein>
<keyword evidence="1" id="KW-0472">Membrane</keyword>
<dbReference type="EMBL" id="LT963395">
    <property type="protein sequence ID" value="SOS24413.1"/>
    <property type="molecule type" value="Genomic_DNA"/>
</dbReference>
<evidence type="ECO:0000313" key="3">
    <source>
        <dbReference type="Proteomes" id="UP000239025"/>
    </source>
</evidence>